<name>A0ABM9H018_STRGL</name>
<comment type="caution">
    <text evidence="1">The sequence shown here is derived from an EMBL/GenBank/DDBJ whole genome shotgun (WGS) entry which is preliminary data.</text>
</comment>
<evidence type="ECO:0000313" key="2">
    <source>
        <dbReference type="Proteomes" id="UP001154015"/>
    </source>
</evidence>
<keyword evidence="2" id="KW-1185">Reference proteome</keyword>
<accession>A0ABM9H018</accession>
<dbReference type="EMBL" id="CAKXYP010000010">
    <property type="protein sequence ID" value="CAH9416961.1"/>
    <property type="molecule type" value="Genomic_DNA"/>
</dbReference>
<organism evidence="1 2">
    <name type="scientific">Streptomyces globisporus</name>
    <dbReference type="NCBI Taxonomy" id="1908"/>
    <lineage>
        <taxon>Bacteria</taxon>
        <taxon>Bacillati</taxon>
        <taxon>Actinomycetota</taxon>
        <taxon>Actinomycetes</taxon>
        <taxon>Kitasatosporales</taxon>
        <taxon>Streptomycetaceae</taxon>
        <taxon>Streptomyces</taxon>
    </lineage>
</organism>
<evidence type="ECO:0000313" key="1">
    <source>
        <dbReference type="EMBL" id="CAH9416961.1"/>
    </source>
</evidence>
<dbReference type="Proteomes" id="UP001154015">
    <property type="component" value="Unassembled WGS sequence"/>
</dbReference>
<sequence length="139" mass="14917">MGRPTYCGRMVDRLEISMVPSGPRFSAHLRFLVNGEDVVAGAVGEGGRGLFAVGPAGAELGPLRGNGEALRVELGEPECSGVCCGFLSVVVQRFRGIVQWSDWQVPYAEFAPPEFHFDADQYDAELARVDTRAGRSGVS</sequence>
<proteinExistence type="predicted"/>
<gene>
    <name evidence="1" type="ORF">SGL43_03998</name>
</gene>
<reference evidence="1" key="1">
    <citation type="submission" date="2022-03" db="EMBL/GenBank/DDBJ databases">
        <authorList>
            <person name="Leyn A S."/>
        </authorList>
    </citation>
    <scope>NUCLEOTIDE SEQUENCE</scope>
    <source>
        <strain evidence="1">Streptomyces globisporus 4-3</strain>
    </source>
</reference>
<protein>
    <submittedName>
        <fullName evidence="1">Uncharacterized protein</fullName>
    </submittedName>
</protein>